<proteinExistence type="predicted"/>
<evidence type="ECO:0000313" key="3">
    <source>
        <dbReference type="Proteomes" id="UP001292094"/>
    </source>
</evidence>
<reference evidence="2" key="1">
    <citation type="submission" date="2023-11" db="EMBL/GenBank/DDBJ databases">
        <title>Genome assemblies of two species of porcelain crab, Petrolisthes cinctipes and Petrolisthes manimaculis (Anomura: Porcellanidae).</title>
        <authorList>
            <person name="Angst P."/>
        </authorList>
    </citation>
    <scope>NUCLEOTIDE SEQUENCE</scope>
    <source>
        <strain evidence="2">PB745_02</strain>
        <tissue evidence="2">Gill</tissue>
    </source>
</reference>
<dbReference type="EMBL" id="JAWZYT010005905">
    <property type="protein sequence ID" value="KAK4289309.1"/>
    <property type="molecule type" value="Genomic_DNA"/>
</dbReference>
<evidence type="ECO:0000256" key="1">
    <source>
        <dbReference type="SAM" id="Phobius"/>
    </source>
</evidence>
<dbReference type="AlphaFoldDB" id="A0AAE1TN17"/>
<gene>
    <name evidence="2" type="ORF">Pmani_037709</name>
</gene>
<feature type="transmembrane region" description="Helical" evidence="1">
    <location>
        <begin position="100"/>
        <end position="117"/>
    </location>
</feature>
<keyword evidence="1" id="KW-1133">Transmembrane helix</keyword>
<keyword evidence="3" id="KW-1185">Reference proteome</keyword>
<protein>
    <submittedName>
        <fullName evidence="2">Uncharacterized protein</fullName>
    </submittedName>
</protein>
<sequence length="135" mass="14897">MSRGVEKRGVLCGGMNHSSSILQVTDRPTPKIKDEAIPCYPRPRELLLAKLLYDRNVYKCERDQTDRQTDDATVKFWTHGDRLPAGDTSTSHQSVGQGQVVMVVVVVVMVVVVVTAGREEEGGVENKIVTESLES</sequence>
<name>A0AAE1TN17_9EUCA</name>
<dbReference type="Proteomes" id="UP001292094">
    <property type="component" value="Unassembled WGS sequence"/>
</dbReference>
<accession>A0AAE1TN17</accession>
<comment type="caution">
    <text evidence="2">The sequence shown here is derived from an EMBL/GenBank/DDBJ whole genome shotgun (WGS) entry which is preliminary data.</text>
</comment>
<keyword evidence="1" id="KW-0472">Membrane</keyword>
<keyword evidence="1" id="KW-0812">Transmembrane</keyword>
<organism evidence="2 3">
    <name type="scientific">Petrolisthes manimaculis</name>
    <dbReference type="NCBI Taxonomy" id="1843537"/>
    <lineage>
        <taxon>Eukaryota</taxon>
        <taxon>Metazoa</taxon>
        <taxon>Ecdysozoa</taxon>
        <taxon>Arthropoda</taxon>
        <taxon>Crustacea</taxon>
        <taxon>Multicrustacea</taxon>
        <taxon>Malacostraca</taxon>
        <taxon>Eumalacostraca</taxon>
        <taxon>Eucarida</taxon>
        <taxon>Decapoda</taxon>
        <taxon>Pleocyemata</taxon>
        <taxon>Anomura</taxon>
        <taxon>Galatheoidea</taxon>
        <taxon>Porcellanidae</taxon>
        <taxon>Petrolisthes</taxon>
    </lineage>
</organism>
<evidence type="ECO:0000313" key="2">
    <source>
        <dbReference type="EMBL" id="KAK4289309.1"/>
    </source>
</evidence>